<dbReference type="AlphaFoldDB" id="A0A1C4TW49"/>
<gene>
    <name evidence="1" type="ORF">GA0070558_10160</name>
</gene>
<organism evidence="1 2">
    <name type="scientific">Micromonospora haikouensis</name>
    <dbReference type="NCBI Taxonomy" id="686309"/>
    <lineage>
        <taxon>Bacteria</taxon>
        <taxon>Bacillati</taxon>
        <taxon>Actinomycetota</taxon>
        <taxon>Actinomycetes</taxon>
        <taxon>Micromonosporales</taxon>
        <taxon>Micromonosporaceae</taxon>
        <taxon>Micromonospora</taxon>
    </lineage>
</organism>
<dbReference type="Proteomes" id="UP000199375">
    <property type="component" value="Unassembled WGS sequence"/>
</dbReference>
<evidence type="ECO:0000313" key="1">
    <source>
        <dbReference type="EMBL" id="SCE63670.1"/>
    </source>
</evidence>
<dbReference type="EMBL" id="FMCW01000001">
    <property type="protein sequence ID" value="SCE63670.1"/>
    <property type="molecule type" value="Genomic_DNA"/>
</dbReference>
<proteinExistence type="predicted"/>
<name>A0A1C4TW49_9ACTN</name>
<evidence type="ECO:0000313" key="2">
    <source>
        <dbReference type="Proteomes" id="UP000199375"/>
    </source>
</evidence>
<protein>
    <submittedName>
        <fullName evidence="1">Uncharacterized protein</fullName>
    </submittedName>
</protein>
<reference evidence="1 2" key="1">
    <citation type="submission" date="2016-06" db="EMBL/GenBank/DDBJ databases">
        <authorList>
            <person name="Kjaerup R.B."/>
            <person name="Dalgaard T.S."/>
            <person name="Juul-Madsen H.R."/>
        </authorList>
    </citation>
    <scope>NUCLEOTIDE SEQUENCE [LARGE SCALE GENOMIC DNA]</scope>
    <source>
        <strain evidence="1 2">DSM 45626</strain>
    </source>
</reference>
<accession>A0A1C4TW49</accession>
<sequence length="223" mass="24724">MIGVGVADGPSRWSIEKFGFAQAVALRKRVPAALKRAVERAMDAREASEMTSDHAFGSVRWLVQYEELHQHLRELPDVTDLRPPGAQFRITVCAGHLLLPWHYSTRSDADIARTRPERTLSSFARALLALCGPEPRYQQDTLPLMPLTDQEADARSELREAVERLPVEPKVLLIGYACNSEAGLLRVCWGEAALRGNGDLEWQHVEELPIPGDAAQGRRGVAA</sequence>